<feature type="compositionally biased region" description="Polar residues" evidence="15">
    <location>
        <begin position="892"/>
        <end position="908"/>
    </location>
</feature>
<dbReference type="PANTHER" id="PTHR14167:SF51">
    <property type="entry name" value="RING-TYPE E3 UBIQUITIN TRANSFERASE"/>
    <property type="match status" value="1"/>
</dbReference>
<dbReference type="PRINTS" id="PR00499">
    <property type="entry name" value="P67PHOX"/>
</dbReference>
<keyword evidence="12" id="KW-0832">Ubl conjugation</keyword>
<dbReference type="GO" id="GO:0016567">
    <property type="term" value="P:protein ubiquitination"/>
    <property type="evidence" value="ECO:0007669"/>
    <property type="project" value="UniProtKB-UniPathway"/>
</dbReference>
<evidence type="ECO:0000259" key="17">
    <source>
        <dbReference type="PROSITE" id="PS50089"/>
    </source>
</evidence>
<keyword evidence="9 13" id="KW-0863">Zinc-finger</keyword>
<organism evidence="18">
    <name type="scientific">Triatoma infestans</name>
    <name type="common">Assassin bug</name>
    <dbReference type="NCBI Taxonomy" id="30076"/>
    <lineage>
        <taxon>Eukaryota</taxon>
        <taxon>Metazoa</taxon>
        <taxon>Ecdysozoa</taxon>
        <taxon>Arthropoda</taxon>
        <taxon>Hexapoda</taxon>
        <taxon>Insecta</taxon>
        <taxon>Pterygota</taxon>
        <taxon>Neoptera</taxon>
        <taxon>Paraneoptera</taxon>
        <taxon>Hemiptera</taxon>
        <taxon>Heteroptera</taxon>
        <taxon>Panheteroptera</taxon>
        <taxon>Cimicomorpha</taxon>
        <taxon>Reduviidae</taxon>
        <taxon>Triatominae</taxon>
        <taxon>Triatoma</taxon>
    </lineage>
</organism>
<dbReference type="CDD" id="cd16750">
    <property type="entry name" value="RING-HC_SH3RF3"/>
    <property type="match status" value="1"/>
</dbReference>
<dbReference type="SUPFAM" id="SSF50044">
    <property type="entry name" value="SH3-domain"/>
    <property type="match status" value="5"/>
</dbReference>
<dbReference type="SUPFAM" id="SSF57850">
    <property type="entry name" value="RING/U-box"/>
    <property type="match status" value="1"/>
</dbReference>
<dbReference type="InterPro" id="IPR001452">
    <property type="entry name" value="SH3_domain"/>
</dbReference>
<feature type="compositionally biased region" description="Low complexity" evidence="15">
    <location>
        <begin position="411"/>
        <end position="441"/>
    </location>
</feature>
<evidence type="ECO:0000256" key="5">
    <source>
        <dbReference type="ARBA" id="ARBA00022443"/>
    </source>
</evidence>
<dbReference type="InterPro" id="IPR035816">
    <property type="entry name" value="SH3RF1/SH3RF3_SH3_4"/>
</dbReference>
<feature type="compositionally biased region" description="Polar residues" evidence="15">
    <location>
        <begin position="658"/>
        <end position="669"/>
    </location>
</feature>
<dbReference type="PROSITE" id="PS00518">
    <property type="entry name" value="ZF_RING_1"/>
    <property type="match status" value="1"/>
</dbReference>
<dbReference type="InterPro" id="IPR001841">
    <property type="entry name" value="Znf_RING"/>
</dbReference>
<keyword evidence="11" id="KW-0862">Zinc</keyword>
<feature type="region of interest" description="Disordered" evidence="15">
    <location>
        <begin position="87"/>
        <end position="124"/>
    </location>
</feature>
<dbReference type="InterPro" id="IPR028502">
    <property type="entry name" value="SH3RF3_RING-HC_Zfn"/>
</dbReference>
<feature type="region of interest" description="Disordered" evidence="15">
    <location>
        <begin position="371"/>
        <end position="392"/>
    </location>
</feature>
<evidence type="ECO:0000256" key="10">
    <source>
        <dbReference type="ARBA" id="ARBA00022786"/>
    </source>
</evidence>
<evidence type="ECO:0000256" key="12">
    <source>
        <dbReference type="ARBA" id="ARBA00022843"/>
    </source>
</evidence>
<evidence type="ECO:0000256" key="1">
    <source>
        <dbReference type="ARBA" id="ARBA00000900"/>
    </source>
</evidence>
<dbReference type="Gene3D" id="2.30.30.40">
    <property type="entry name" value="SH3 Domains"/>
    <property type="match status" value="5"/>
</dbReference>
<feature type="region of interest" description="Disordered" evidence="15">
    <location>
        <begin position="405"/>
        <end position="458"/>
    </location>
</feature>
<dbReference type="Gene3D" id="3.30.40.10">
    <property type="entry name" value="Zinc/RING finger domain, C3HC4 (zinc finger)"/>
    <property type="match status" value="1"/>
</dbReference>
<feature type="compositionally biased region" description="Polar residues" evidence="15">
    <location>
        <begin position="87"/>
        <end position="111"/>
    </location>
</feature>
<evidence type="ECO:0000256" key="2">
    <source>
        <dbReference type="ARBA" id="ARBA00004906"/>
    </source>
</evidence>
<name>A0A023EYG9_TRIIF</name>
<sequence length="989" mass="108499">MDECILDDLLECSVCLERLDTSSKVLPCQHTFCKKCLEEILRTHSELRCPECRILVDTRIEDLPPNVLLMRILEGLGSAGRRTILRNNSNNIQGNVKSSPQQTATTGQHVIQSPQQTQSPPTQPTVYQNLPYARANYDYLSKEPGDLSFRKGDIILLRKKIDNNWYLGEISGNQGVFPLSYVQVVVPLPTQVAAQCKALFDFKIFQDQEDGCLVFHKGDVITVMRRVDENWAEGKLGEKIGIFPLAFVELNPVAKSLIKNYPIETQAGATRVVPPTPTTRDDANSTANPPNQIPPSHYHPKGKALFDFKICNDEEDSCLVFHKGDVITVMRRVDENWAEGKLGEKIGIFPIGFVELNNVAKILLKQSLHENQAGPSRVTPPTPSSRDDSSNTNITQQIQQVSLVGLPPPATSDSSSTSLTSPSSTSSSTTINTSSSSHSSPSSPPPPPPAPNKRHSFGTIFLHNGTTLKLNRHSAEILNLPDGFIPAQSSLNVDVMSVEQHCQLVRHGSQRHRRINSSDIAPIPGPQLQHASLQLPASYVALYPYKPQKGDELELKRGAVYTVTERCQDGWFKGTAARGQKAGVFPGNYVAPAKSLPALQAQVKGFCRNSTTTLGGPSRNGTPPIEPRGLITYTKPTTNTTTTTNNQSTQATADPIRNATQANDSQSTIAAPPNVTMPATTKSTDKIQSRDKKEKSTVSLMRRLANIKKSKSPPPTPYSLDNPVFEDLSLLTPQHVHIRSGSCPNQLLTSTNLETPHRIFSPTSSHRSKPRERPSIARITPRMNTGSSSPSGIEHRKSNSMDNQTMVTPQDINSISTIARVSGGDDLSGSRGDQVPPAVSRVHDDLLIPPPPVRPNHPESTAGAQTRINSESSGTADIDVKLPTGMRRHSTEQACDTKVQTPTRNPGNTHAPVPHKSFGTCKNQTTATHHTRERFRCIVPYPPNSEYELELRLGDIIYVHKKREDGWYKGTQQRTGRTGLFPASFVQSF</sequence>
<feature type="compositionally biased region" description="Low complexity" evidence="15">
    <location>
        <begin position="632"/>
        <end position="652"/>
    </location>
</feature>
<dbReference type="CDD" id="cd11783">
    <property type="entry name" value="SH3_SH3RF_3"/>
    <property type="match status" value="1"/>
</dbReference>
<evidence type="ECO:0000256" key="8">
    <source>
        <dbReference type="ARBA" id="ARBA00022737"/>
    </source>
</evidence>
<proteinExistence type="evidence at transcript level"/>
<feature type="region of interest" description="Disordered" evidence="15">
    <location>
        <begin position="269"/>
        <end position="298"/>
    </location>
</feature>
<dbReference type="FunFam" id="3.30.40.10:FF:000077">
    <property type="entry name" value="E3 ubiquitin-protein ligase SH3RF1 isoform X1"/>
    <property type="match status" value="1"/>
</dbReference>
<dbReference type="CDD" id="cd11785">
    <property type="entry name" value="SH3_SH3RF_C"/>
    <property type="match status" value="1"/>
</dbReference>
<dbReference type="InterPro" id="IPR050384">
    <property type="entry name" value="Endophilin_SH3RF"/>
</dbReference>
<comment type="catalytic activity">
    <reaction evidence="1">
        <text>S-ubiquitinyl-[E2 ubiquitin-conjugating enzyme]-L-cysteine + [acceptor protein]-L-lysine = [E2 ubiquitin-conjugating enzyme]-L-cysteine + N(6)-ubiquitinyl-[acceptor protein]-L-lysine.</text>
        <dbReference type="EC" id="2.3.2.27"/>
    </reaction>
</comment>
<dbReference type="Pfam" id="PF14604">
    <property type="entry name" value="SH3_9"/>
    <property type="match status" value="2"/>
</dbReference>
<evidence type="ECO:0000256" key="13">
    <source>
        <dbReference type="PROSITE-ProRule" id="PRU00175"/>
    </source>
</evidence>
<evidence type="ECO:0000256" key="15">
    <source>
        <dbReference type="SAM" id="MobiDB-lite"/>
    </source>
</evidence>
<evidence type="ECO:0000259" key="16">
    <source>
        <dbReference type="PROSITE" id="PS50002"/>
    </source>
</evidence>
<evidence type="ECO:0000256" key="7">
    <source>
        <dbReference type="ARBA" id="ARBA00022723"/>
    </source>
</evidence>
<dbReference type="GO" id="GO:0061630">
    <property type="term" value="F:ubiquitin protein ligase activity"/>
    <property type="evidence" value="ECO:0007669"/>
    <property type="project" value="UniProtKB-EC"/>
</dbReference>
<evidence type="ECO:0000256" key="4">
    <source>
        <dbReference type="ARBA" id="ARBA00012483"/>
    </source>
</evidence>
<feature type="domain" description="RING-type" evidence="17">
    <location>
        <begin position="12"/>
        <end position="53"/>
    </location>
</feature>
<dbReference type="UniPathway" id="UPA00143"/>
<feature type="compositionally biased region" description="Polar residues" evidence="15">
    <location>
        <begin position="858"/>
        <end position="875"/>
    </location>
</feature>
<feature type="domain" description="SH3" evidence="16">
    <location>
        <begin position="128"/>
        <end position="187"/>
    </location>
</feature>
<comment type="similarity">
    <text evidence="3">Belongs to the SH3RF family.</text>
</comment>
<evidence type="ECO:0000313" key="18">
    <source>
        <dbReference type="EMBL" id="JAC14147.1"/>
    </source>
</evidence>
<dbReference type="InterPro" id="IPR013083">
    <property type="entry name" value="Znf_RING/FYVE/PHD"/>
</dbReference>
<dbReference type="FunFam" id="2.30.30.40:FF:000001">
    <property type="entry name" value="Sorbin and SH3 domain-containing protein 1 isoform 2"/>
    <property type="match status" value="1"/>
</dbReference>
<reference evidence="18" key="1">
    <citation type="journal article" date="2014" name="PLoS Negl. Trop. Dis.">
        <title>An updated insight into the Sialotranscriptome of Triatoma infestans: developmental stage and geographic variations.</title>
        <authorList>
            <person name="Schwarz A."/>
            <person name="Medrano-Mercado N."/>
            <person name="Schaub G.A."/>
            <person name="Struchiner C.J."/>
            <person name="Bargues M.D."/>
            <person name="Levy M.Z."/>
            <person name="Ribeiro J.M."/>
        </authorList>
    </citation>
    <scope>NUCLEOTIDE SEQUENCE</scope>
    <source>
        <strain evidence="18">Chile</strain>
        <tissue evidence="18">Salivary glands</tissue>
    </source>
</reference>
<dbReference type="Pfam" id="PF00018">
    <property type="entry name" value="SH3_1"/>
    <property type="match status" value="3"/>
</dbReference>
<dbReference type="EMBL" id="GBBI01004565">
    <property type="protein sequence ID" value="JAC14147.1"/>
    <property type="molecule type" value="mRNA"/>
</dbReference>
<comment type="pathway">
    <text evidence="2">Protein modification; protein ubiquitination.</text>
</comment>
<feature type="domain" description="SH3" evidence="16">
    <location>
        <begin position="930"/>
        <end position="989"/>
    </location>
</feature>
<keyword evidence="6" id="KW-0808">Transferase</keyword>
<feature type="region of interest" description="Disordered" evidence="15">
    <location>
        <begin position="756"/>
        <end position="806"/>
    </location>
</feature>
<accession>A0A023EYG9</accession>
<keyword evidence="10" id="KW-0833">Ubl conjugation pathway</keyword>
<dbReference type="SMART" id="SM00184">
    <property type="entry name" value="RING"/>
    <property type="match status" value="1"/>
</dbReference>
<feature type="compositionally biased region" description="Polar residues" evidence="15">
    <location>
        <begin position="782"/>
        <end position="791"/>
    </location>
</feature>
<evidence type="ECO:0000256" key="9">
    <source>
        <dbReference type="ARBA" id="ARBA00022771"/>
    </source>
</evidence>
<dbReference type="CDD" id="cd11787">
    <property type="entry name" value="SH3_SH3RF_2"/>
    <property type="match status" value="2"/>
</dbReference>
<dbReference type="EC" id="2.3.2.27" evidence="4"/>
<dbReference type="PROSITE" id="PS50002">
    <property type="entry name" value="SH3"/>
    <property type="match status" value="5"/>
</dbReference>
<evidence type="ECO:0000256" key="14">
    <source>
        <dbReference type="PROSITE-ProRule" id="PRU00192"/>
    </source>
</evidence>
<evidence type="ECO:0000256" key="11">
    <source>
        <dbReference type="ARBA" id="ARBA00022833"/>
    </source>
</evidence>
<dbReference type="PROSITE" id="PS50089">
    <property type="entry name" value="ZF_RING_2"/>
    <property type="match status" value="1"/>
</dbReference>
<feature type="region of interest" description="Disordered" evidence="15">
    <location>
        <begin position="842"/>
        <end position="920"/>
    </location>
</feature>
<dbReference type="PRINTS" id="PR00452">
    <property type="entry name" value="SH3DOMAIN"/>
</dbReference>
<feature type="compositionally biased region" description="Basic and acidic residues" evidence="15">
    <location>
        <begin position="683"/>
        <end position="696"/>
    </location>
</feature>
<keyword evidence="5 14" id="KW-0728">SH3 domain</keyword>
<dbReference type="GO" id="GO:0008270">
    <property type="term" value="F:zinc ion binding"/>
    <property type="evidence" value="ECO:0007669"/>
    <property type="project" value="UniProtKB-KW"/>
</dbReference>
<feature type="region of interest" description="Disordered" evidence="15">
    <location>
        <begin position="610"/>
        <end position="697"/>
    </location>
</feature>
<keyword evidence="8" id="KW-0677">Repeat</keyword>
<keyword evidence="7" id="KW-0479">Metal-binding</keyword>
<evidence type="ECO:0000256" key="3">
    <source>
        <dbReference type="ARBA" id="ARBA00008649"/>
    </source>
</evidence>
<feature type="domain" description="SH3" evidence="16">
    <location>
        <begin position="297"/>
        <end position="359"/>
    </location>
</feature>
<evidence type="ECO:0000256" key="6">
    <source>
        <dbReference type="ARBA" id="ARBA00022679"/>
    </source>
</evidence>
<dbReference type="CDD" id="cd11786">
    <property type="entry name" value="SH3_SH3RF_1"/>
    <property type="match status" value="1"/>
</dbReference>
<dbReference type="Pfam" id="PF13923">
    <property type="entry name" value="zf-C3HC4_2"/>
    <property type="match status" value="1"/>
</dbReference>
<dbReference type="AlphaFoldDB" id="A0A023EYG9"/>
<protein>
    <recommendedName>
        <fullName evidence="4">RING-type E3 ubiquitin transferase</fullName>
        <ecNumber evidence="4">2.3.2.27</ecNumber>
    </recommendedName>
</protein>
<feature type="compositionally biased region" description="Polar residues" evidence="15">
    <location>
        <begin position="610"/>
        <end position="621"/>
    </location>
</feature>
<dbReference type="InterPro" id="IPR036028">
    <property type="entry name" value="SH3-like_dom_sf"/>
</dbReference>
<dbReference type="PANTHER" id="PTHR14167">
    <property type="entry name" value="SH3 DOMAIN-CONTAINING"/>
    <property type="match status" value="1"/>
</dbReference>
<feature type="compositionally biased region" description="Pro residues" evidence="15">
    <location>
        <begin position="442"/>
        <end position="451"/>
    </location>
</feature>
<feature type="domain" description="SH3" evidence="16">
    <location>
        <begin position="534"/>
        <end position="595"/>
    </location>
</feature>
<feature type="domain" description="SH3" evidence="16">
    <location>
        <begin position="191"/>
        <end position="253"/>
    </location>
</feature>
<dbReference type="InterPro" id="IPR017907">
    <property type="entry name" value="Znf_RING_CS"/>
</dbReference>
<dbReference type="SMART" id="SM00326">
    <property type="entry name" value="SH3"/>
    <property type="match status" value="5"/>
</dbReference>